<dbReference type="AlphaFoldDB" id="A0A9X4KY91"/>
<name>A0A9X4KY91_9BACL</name>
<proteinExistence type="predicted"/>
<dbReference type="Proteomes" id="UP001153404">
    <property type="component" value="Unassembled WGS sequence"/>
</dbReference>
<comment type="caution">
    <text evidence="1">The sequence shown here is derived from an EMBL/GenBank/DDBJ whole genome shotgun (WGS) entry which is preliminary data.</text>
</comment>
<dbReference type="RefSeq" id="WP_277535956.1">
    <property type="nucleotide sequence ID" value="NZ_JAPDIA010000008.1"/>
</dbReference>
<keyword evidence="2" id="KW-1185">Reference proteome</keyword>
<dbReference type="EMBL" id="JAPDIA010000008">
    <property type="protein sequence ID" value="MDG0812581.1"/>
    <property type="molecule type" value="Genomic_DNA"/>
</dbReference>
<sequence>MAFEWPGYDPPGFGDTQSLLADAGIDLEGLRGARICNVFSAWDIGAERWCASSPIVFELDDVRLEIGFASGRLIRLSLDRIQMNAPIAKDVQARGGERRLAYEWRTDRCELAPYVGRFILGADFLEKNEGWGGIVGVCLRTDGGSARARQCCAC</sequence>
<evidence type="ECO:0000313" key="1">
    <source>
        <dbReference type="EMBL" id="MDG0812581.1"/>
    </source>
</evidence>
<reference evidence="1" key="1">
    <citation type="submission" date="2022-10" db="EMBL/GenBank/DDBJ databases">
        <title>Comparative genomic analysis of Cohnella hashimotonis sp. nov., isolated from the International Space Station.</title>
        <authorList>
            <person name="Simpson A."/>
            <person name="Venkateswaran K."/>
        </authorList>
    </citation>
    <scope>NUCLEOTIDE SEQUENCE</scope>
    <source>
        <strain evidence="1">DSM 28161</strain>
    </source>
</reference>
<organism evidence="1 2">
    <name type="scientific">Cohnella rhizosphaerae</name>
    <dbReference type="NCBI Taxonomy" id="1457232"/>
    <lineage>
        <taxon>Bacteria</taxon>
        <taxon>Bacillati</taxon>
        <taxon>Bacillota</taxon>
        <taxon>Bacilli</taxon>
        <taxon>Bacillales</taxon>
        <taxon>Paenibacillaceae</taxon>
        <taxon>Cohnella</taxon>
    </lineage>
</organism>
<protein>
    <submittedName>
        <fullName evidence="1">Uncharacterized protein</fullName>
    </submittedName>
</protein>
<gene>
    <name evidence="1" type="ORF">OMP40_27045</name>
</gene>
<accession>A0A9X4KY91</accession>
<evidence type="ECO:0000313" key="2">
    <source>
        <dbReference type="Proteomes" id="UP001153404"/>
    </source>
</evidence>